<dbReference type="AlphaFoldDB" id="A0A0F9EFH3"/>
<evidence type="ECO:0000313" key="2">
    <source>
        <dbReference type="EMBL" id="KKL72714.1"/>
    </source>
</evidence>
<feature type="region of interest" description="Disordered" evidence="1">
    <location>
        <begin position="23"/>
        <end position="54"/>
    </location>
</feature>
<proteinExistence type="predicted"/>
<dbReference type="EMBL" id="LAZR01025187">
    <property type="protein sequence ID" value="KKL72714.1"/>
    <property type="molecule type" value="Genomic_DNA"/>
</dbReference>
<gene>
    <name evidence="2" type="ORF">LCGC14_2082160</name>
</gene>
<protein>
    <submittedName>
        <fullName evidence="2">Uncharacterized protein</fullName>
    </submittedName>
</protein>
<comment type="caution">
    <text evidence="2">The sequence shown here is derived from an EMBL/GenBank/DDBJ whole genome shotgun (WGS) entry which is preliminary data.</text>
</comment>
<evidence type="ECO:0000256" key="1">
    <source>
        <dbReference type="SAM" id="MobiDB-lite"/>
    </source>
</evidence>
<reference evidence="2" key="1">
    <citation type="journal article" date="2015" name="Nature">
        <title>Complex archaea that bridge the gap between prokaryotes and eukaryotes.</title>
        <authorList>
            <person name="Spang A."/>
            <person name="Saw J.H."/>
            <person name="Jorgensen S.L."/>
            <person name="Zaremba-Niedzwiedzka K."/>
            <person name="Martijn J."/>
            <person name="Lind A.E."/>
            <person name="van Eijk R."/>
            <person name="Schleper C."/>
            <person name="Guy L."/>
            <person name="Ettema T.J."/>
        </authorList>
    </citation>
    <scope>NUCLEOTIDE SEQUENCE</scope>
</reference>
<sequence length="97" mass="11305">MIENIESFENDLMISTGNYNDMAVHSDSEIPINDTVSTPPNLPSIPKRKRRSEEENLSNILLYDWNSKRNSKRRTTSKSKESLQNVVLLESRKNKYF</sequence>
<name>A0A0F9EFH3_9ZZZZ</name>
<organism evidence="2">
    <name type="scientific">marine sediment metagenome</name>
    <dbReference type="NCBI Taxonomy" id="412755"/>
    <lineage>
        <taxon>unclassified sequences</taxon>
        <taxon>metagenomes</taxon>
        <taxon>ecological metagenomes</taxon>
    </lineage>
</organism>
<accession>A0A0F9EFH3</accession>